<feature type="transmembrane region" description="Helical" evidence="1">
    <location>
        <begin position="94"/>
        <end position="111"/>
    </location>
</feature>
<feature type="transmembrane region" description="Helical" evidence="1">
    <location>
        <begin position="68"/>
        <end position="87"/>
    </location>
</feature>
<organism evidence="2 3">
    <name type="scientific">Streptococcus sanguinis</name>
    <dbReference type="NCBI Taxonomy" id="1305"/>
    <lineage>
        <taxon>Bacteria</taxon>
        <taxon>Bacillati</taxon>
        <taxon>Bacillota</taxon>
        <taxon>Bacilli</taxon>
        <taxon>Lactobacillales</taxon>
        <taxon>Streptococcaceae</taxon>
        <taxon>Streptococcus</taxon>
    </lineage>
</organism>
<keyword evidence="1" id="KW-1133">Transmembrane helix</keyword>
<dbReference type="AlphaFoldDB" id="A0A0B7GP35"/>
<gene>
    <name evidence="2" type="ORF">SSV_0681</name>
</gene>
<name>A0A0B7GP35_STRSA</name>
<keyword evidence="1" id="KW-0812">Transmembrane</keyword>
<evidence type="ECO:0000256" key="1">
    <source>
        <dbReference type="SAM" id="Phobius"/>
    </source>
</evidence>
<sequence>MLKSIFYLIRHFPEQVFLFVFNSGIFVWLWKSGNEIANQLGVTAAWENHVPAPIQVFFGQNIEAVKGFFHNSAFMWLVGSMIILLVIRLIKGMIKFVVFAVLILLGIYLILQNQSILNSFM</sequence>
<dbReference type="RefSeq" id="WP_072073709.1">
    <property type="nucleotide sequence ID" value="NZ_CDMW01000001.1"/>
</dbReference>
<evidence type="ECO:0000313" key="2">
    <source>
        <dbReference type="EMBL" id="CEL89986.1"/>
    </source>
</evidence>
<proteinExistence type="predicted"/>
<protein>
    <submittedName>
        <fullName evidence="2">Uncharacterized protein</fullName>
    </submittedName>
</protein>
<accession>A0A0B7GP35</accession>
<dbReference type="Proteomes" id="UP000183504">
    <property type="component" value="Unassembled WGS sequence"/>
</dbReference>
<feature type="transmembrane region" description="Helical" evidence="1">
    <location>
        <begin position="12"/>
        <end position="30"/>
    </location>
</feature>
<keyword evidence="1" id="KW-0472">Membrane</keyword>
<evidence type="ECO:0000313" key="3">
    <source>
        <dbReference type="Proteomes" id="UP000183504"/>
    </source>
</evidence>
<dbReference type="EMBL" id="CDMW01000001">
    <property type="protein sequence ID" value="CEL89986.1"/>
    <property type="molecule type" value="Genomic_DNA"/>
</dbReference>
<reference evidence="2 3" key="1">
    <citation type="submission" date="2015-01" db="EMBL/GenBank/DDBJ databases">
        <authorList>
            <person name="Pelicic Vladimir"/>
        </authorList>
    </citation>
    <scope>NUCLEOTIDE SEQUENCE [LARGE SCALE GENOMIC DNA]</scope>
    <source>
        <strain evidence="2 3">2908</strain>
    </source>
</reference>